<dbReference type="Proteomes" id="UP000070248">
    <property type="component" value="Unassembled WGS sequence"/>
</dbReference>
<evidence type="ECO:0008006" key="8">
    <source>
        <dbReference type="Google" id="ProtNLM"/>
    </source>
</evidence>
<dbReference type="GO" id="GO:0046872">
    <property type="term" value="F:metal ion binding"/>
    <property type="evidence" value="ECO:0007669"/>
    <property type="project" value="UniProtKB-KW"/>
</dbReference>
<dbReference type="SUPFAM" id="SSF56784">
    <property type="entry name" value="HAD-like"/>
    <property type="match status" value="1"/>
</dbReference>
<dbReference type="Gene3D" id="1.20.120.710">
    <property type="entry name" value="Haloacid dehalogenase hydrolase-like domain"/>
    <property type="match status" value="1"/>
</dbReference>
<evidence type="ECO:0000256" key="1">
    <source>
        <dbReference type="ARBA" id="ARBA00001946"/>
    </source>
</evidence>
<dbReference type="InterPro" id="IPR006439">
    <property type="entry name" value="HAD-SF_hydro_IA"/>
</dbReference>
<dbReference type="SFLD" id="SFLDG01129">
    <property type="entry name" value="C1.5:_HAD__Beta-PGM__Phosphata"/>
    <property type="match status" value="1"/>
</dbReference>
<keyword evidence="4" id="KW-0378">Hydrolase</keyword>
<comment type="caution">
    <text evidence="6">The sequence shown here is derived from an EMBL/GenBank/DDBJ whole genome shotgun (WGS) entry which is preliminary data.</text>
</comment>
<evidence type="ECO:0000313" key="6">
    <source>
        <dbReference type="EMBL" id="KXB08743.1"/>
    </source>
</evidence>
<dbReference type="InterPro" id="IPR041492">
    <property type="entry name" value="HAD_2"/>
</dbReference>
<comment type="similarity">
    <text evidence="2">Belongs to the HAD-like hydrolase superfamily.</text>
</comment>
<dbReference type="PANTHER" id="PTHR46470">
    <property type="entry name" value="N-ACYLNEURAMINATE-9-PHOSPHATASE"/>
    <property type="match status" value="1"/>
</dbReference>
<sequence>MKNVLFDLDGTIADTKRNKGEILKECSDLLGLPPIDRNEYLVAHAKVLRKGRVDTRYEIFRRILEDKGVKDPDEKAEDLEREYRSKTLKELRVLDDAYSVLNELSGGFLCLITNGPRITQREKVENLNLDNYFDAIVISGEVGVCKPDPKIFWHILDPAERDGTVLVGDSRLNDVKGAQNAGISSILVKGRSTEDFGPKATWEVERLQEILGIIAI</sequence>
<dbReference type="PANTHER" id="PTHR46470:SF2">
    <property type="entry name" value="GLYCERALDEHYDE 3-PHOSPHATE PHOSPHATASE"/>
    <property type="match status" value="1"/>
</dbReference>
<dbReference type="InterPro" id="IPR051400">
    <property type="entry name" value="HAD-like_hydrolase"/>
</dbReference>
<accession>A0A133VQP2</accession>
<dbReference type="InterPro" id="IPR036412">
    <property type="entry name" value="HAD-like_sf"/>
</dbReference>
<dbReference type="SFLD" id="SFLDS00003">
    <property type="entry name" value="Haloacid_Dehalogenase"/>
    <property type="match status" value="1"/>
</dbReference>
<dbReference type="NCBIfam" id="TIGR01509">
    <property type="entry name" value="HAD-SF-IA-v3"/>
    <property type="match status" value="1"/>
</dbReference>
<keyword evidence="5" id="KW-0460">Magnesium</keyword>
<evidence type="ECO:0000313" key="7">
    <source>
        <dbReference type="Proteomes" id="UP000070248"/>
    </source>
</evidence>
<proteinExistence type="inferred from homology"/>
<protein>
    <recommendedName>
        <fullName evidence="8">Haloacid dehalogenase</fullName>
    </recommendedName>
</protein>
<evidence type="ECO:0000256" key="3">
    <source>
        <dbReference type="ARBA" id="ARBA00022723"/>
    </source>
</evidence>
<keyword evidence="7" id="KW-1185">Reference proteome</keyword>
<dbReference type="PRINTS" id="PR00413">
    <property type="entry name" value="HADHALOGNASE"/>
</dbReference>
<dbReference type="GO" id="GO:0016791">
    <property type="term" value="F:phosphatase activity"/>
    <property type="evidence" value="ECO:0007669"/>
    <property type="project" value="TreeGrafter"/>
</dbReference>
<dbReference type="InterPro" id="IPR023214">
    <property type="entry name" value="HAD_sf"/>
</dbReference>
<dbReference type="Pfam" id="PF13419">
    <property type="entry name" value="HAD_2"/>
    <property type="match status" value="1"/>
</dbReference>
<evidence type="ECO:0000256" key="5">
    <source>
        <dbReference type="ARBA" id="ARBA00022842"/>
    </source>
</evidence>
<dbReference type="AlphaFoldDB" id="A0A133VQP2"/>
<organism evidence="6 7">
    <name type="scientific">candidate division MSBL1 archaeon SCGC-AAA385M02</name>
    <dbReference type="NCBI Taxonomy" id="1698287"/>
    <lineage>
        <taxon>Archaea</taxon>
        <taxon>Methanobacteriati</taxon>
        <taxon>Methanobacteriota</taxon>
        <taxon>candidate division MSBL1</taxon>
    </lineage>
</organism>
<gene>
    <name evidence="6" type="ORF">AKJ59_00540</name>
</gene>
<dbReference type="GO" id="GO:0044281">
    <property type="term" value="P:small molecule metabolic process"/>
    <property type="evidence" value="ECO:0007669"/>
    <property type="project" value="UniProtKB-ARBA"/>
</dbReference>
<comment type="cofactor">
    <cofactor evidence="1">
        <name>Mg(2+)</name>
        <dbReference type="ChEBI" id="CHEBI:18420"/>
    </cofactor>
</comment>
<reference evidence="6 7" key="1">
    <citation type="journal article" date="2016" name="Sci. Rep.">
        <title>Metabolic traits of an uncultured archaeal lineage -MSBL1- from brine pools of the Red Sea.</title>
        <authorList>
            <person name="Mwirichia R."/>
            <person name="Alam I."/>
            <person name="Rashid M."/>
            <person name="Vinu M."/>
            <person name="Ba-Alawi W."/>
            <person name="Anthony Kamau A."/>
            <person name="Kamanda Ngugi D."/>
            <person name="Goker M."/>
            <person name="Klenk H.P."/>
            <person name="Bajic V."/>
            <person name="Stingl U."/>
        </authorList>
    </citation>
    <scope>NUCLEOTIDE SEQUENCE [LARGE SCALE GENOMIC DNA]</scope>
    <source>
        <strain evidence="6">SCGC-AAA385M02</strain>
    </source>
</reference>
<keyword evidence="3" id="KW-0479">Metal-binding</keyword>
<dbReference type="NCBIfam" id="TIGR01549">
    <property type="entry name" value="HAD-SF-IA-v1"/>
    <property type="match status" value="1"/>
</dbReference>
<evidence type="ECO:0000256" key="2">
    <source>
        <dbReference type="ARBA" id="ARBA00007958"/>
    </source>
</evidence>
<evidence type="ECO:0000256" key="4">
    <source>
        <dbReference type="ARBA" id="ARBA00022801"/>
    </source>
</evidence>
<dbReference type="Gene3D" id="3.40.50.1000">
    <property type="entry name" value="HAD superfamily/HAD-like"/>
    <property type="match status" value="1"/>
</dbReference>
<dbReference type="EMBL" id="LHYL01000006">
    <property type="protein sequence ID" value="KXB08743.1"/>
    <property type="molecule type" value="Genomic_DNA"/>
</dbReference>
<name>A0A133VQP2_9EURY</name>